<evidence type="ECO:0000256" key="5">
    <source>
        <dbReference type="ARBA" id="ARBA00022960"/>
    </source>
</evidence>
<feature type="transmembrane region" description="Helical" evidence="17">
    <location>
        <begin position="176"/>
        <end position="193"/>
    </location>
</feature>
<feature type="transmembrane region" description="Helical" evidence="17">
    <location>
        <begin position="152"/>
        <end position="170"/>
    </location>
</feature>
<protein>
    <recommendedName>
        <fullName evidence="12">Probable peptidoglycan glycosyltransferase FtsW</fullName>
        <ecNumber evidence="14">2.4.99.28</ecNumber>
    </recommendedName>
    <alternativeName>
        <fullName evidence="13">Cell division protein FtsW</fullName>
    </alternativeName>
    <alternativeName>
        <fullName evidence="10">Cell wall polymerase</fullName>
    </alternativeName>
    <alternativeName>
        <fullName evidence="9">Peptidoglycan polymerase</fullName>
    </alternativeName>
</protein>
<feature type="transmembrane region" description="Helical" evidence="17">
    <location>
        <begin position="351"/>
        <end position="372"/>
    </location>
</feature>
<keyword evidence="7 17" id="KW-1133">Transmembrane helix</keyword>
<evidence type="ECO:0000313" key="19">
    <source>
        <dbReference type="Proteomes" id="UP000215027"/>
    </source>
</evidence>
<dbReference type="Pfam" id="PF01098">
    <property type="entry name" value="FTSW_RODA_SPOVE"/>
    <property type="match status" value="1"/>
</dbReference>
<evidence type="ECO:0000256" key="10">
    <source>
        <dbReference type="ARBA" id="ARBA00033270"/>
    </source>
</evidence>
<feature type="transmembrane region" description="Helical" evidence="17">
    <location>
        <begin position="285"/>
        <end position="305"/>
    </location>
</feature>
<feature type="transmembrane region" description="Helical" evidence="17">
    <location>
        <begin position="317"/>
        <end position="345"/>
    </location>
</feature>
<dbReference type="GO" id="GO:0032153">
    <property type="term" value="C:cell division site"/>
    <property type="evidence" value="ECO:0007669"/>
    <property type="project" value="TreeGrafter"/>
</dbReference>
<evidence type="ECO:0000256" key="2">
    <source>
        <dbReference type="ARBA" id="ARBA00022676"/>
    </source>
</evidence>
<proteinExistence type="inferred from homology"/>
<keyword evidence="8 17" id="KW-0472">Membrane</keyword>
<comment type="function">
    <text evidence="16">Peptidoglycan polymerase that is essential for cell division.</text>
</comment>
<keyword evidence="2" id="KW-0328">Glycosyltransferase</keyword>
<comment type="similarity">
    <text evidence="11">Belongs to the SEDS family. FtsW subfamily.</text>
</comment>
<dbReference type="EC" id="2.4.99.28" evidence="14"/>
<evidence type="ECO:0000256" key="8">
    <source>
        <dbReference type="ARBA" id="ARBA00023136"/>
    </source>
</evidence>
<dbReference type="PANTHER" id="PTHR30474">
    <property type="entry name" value="CELL CYCLE PROTEIN"/>
    <property type="match status" value="1"/>
</dbReference>
<evidence type="ECO:0000256" key="11">
    <source>
        <dbReference type="ARBA" id="ARBA00038053"/>
    </source>
</evidence>
<dbReference type="GO" id="GO:0009252">
    <property type="term" value="P:peptidoglycan biosynthetic process"/>
    <property type="evidence" value="ECO:0007669"/>
    <property type="project" value="UniProtKB-KW"/>
</dbReference>
<dbReference type="Proteomes" id="UP000215027">
    <property type="component" value="Chromosome I"/>
</dbReference>
<organism evidence="18 19">
    <name type="scientific">Candidatus Promineifilum breve</name>
    <dbReference type="NCBI Taxonomy" id="1806508"/>
    <lineage>
        <taxon>Bacteria</taxon>
        <taxon>Bacillati</taxon>
        <taxon>Chloroflexota</taxon>
        <taxon>Ardenticatenia</taxon>
        <taxon>Candidatus Promineifilales</taxon>
        <taxon>Candidatus Promineifilaceae</taxon>
        <taxon>Candidatus Promineifilum</taxon>
    </lineage>
</organism>
<evidence type="ECO:0000256" key="6">
    <source>
        <dbReference type="ARBA" id="ARBA00022984"/>
    </source>
</evidence>
<dbReference type="GO" id="GO:0051301">
    <property type="term" value="P:cell division"/>
    <property type="evidence" value="ECO:0007669"/>
    <property type="project" value="UniProtKB-KW"/>
</dbReference>
<evidence type="ECO:0000256" key="14">
    <source>
        <dbReference type="ARBA" id="ARBA00044770"/>
    </source>
</evidence>
<dbReference type="KEGG" id="pbf:CFX0092_A0863"/>
<dbReference type="GO" id="GO:0008360">
    <property type="term" value="P:regulation of cell shape"/>
    <property type="evidence" value="ECO:0007669"/>
    <property type="project" value="UniProtKB-KW"/>
</dbReference>
<keyword evidence="18" id="KW-0131">Cell cycle</keyword>
<comment type="subcellular location">
    <subcellularLocation>
        <location evidence="1">Membrane</location>
        <topology evidence="1">Multi-pass membrane protein</topology>
    </subcellularLocation>
</comment>
<dbReference type="InterPro" id="IPR001182">
    <property type="entry name" value="FtsW/RodA"/>
</dbReference>
<dbReference type="EMBL" id="LN890655">
    <property type="protein sequence ID" value="CUS02741.2"/>
    <property type="molecule type" value="Genomic_DNA"/>
</dbReference>
<keyword evidence="18" id="KW-0132">Cell division</keyword>
<accession>A0A160SYY4</accession>
<feature type="transmembrane region" description="Helical" evidence="17">
    <location>
        <begin position="200"/>
        <end position="218"/>
    </location>
</feature>
<gene>
    <name evidence="18" type="ORF">CFX0092_A0863</name>
</gene>
<dbReference type="GO" id="GO:0008955">
    <property type="term" value="F:peptidoglycan glycosyltransferase activity"/>
    <property type="evidence" value="ECO:0007669"/>
    <property type="project" value="UniProtKB-EC"/>
</dbReference>
<evidence type="ECO:0000256" key="13">
    <source>
        <dbReference type="ARBA" id="ARBA00041418"/>
    </source>
</evidence>
<evidence type="ECO:0000313" key="18">
    <source>
        <dbReference type="EMBL" id="CUS02741.2"/>
    </source>
</evidence>
<keyword evidence="6" id="KW-0573">Peptidoglycan synthesis</keyword>
<keyword evidence="3" id="KW-0808">Transferase</keyword>
<dbReference type="GO" id="GO:0015648">
    <property type="term" value="F:lipid-linked peptidoglycan transporter activity"/>
    <property type="evidence" value="ECO:0007669"/>
    <property type="project" value="TreeGrafter"/>
</dbReference>
<dbReference type="AlphaFoldDB" id="A0A160SYY4"/>
<keyword evidence="4 17" id="KW-0812">Transmembrane</keyword>
<evidence type="ECO:0000256" key="16">
    <source>
        <dbReference type="ARBA" id="ARBA00049966"/>
    </source>
</evidence>
<feature type="transmembrane region" description="Helical" evidence="17">
    <location>
        <begin position="85"/>
        <end position="107"/>
    </location>
</feature>
<evidence type="ECO:0000256" key="17">
    <source>
        <dbReference type="SAM" id="Phobius"/>
    </source>
</evidence>
<evidence type="ECO:0000256" key="7">
    <source>
        <dbReference type="ARBA" id="ARBA00022989"/>
    </source>
</evidence>
<evidence type="ECO:0000256" key="1">
    <source>
        <dbReference type="ARBA" id="ARBA00004141"/>
    </source>
</evidence>
<keyword evidence="19" id="KW-1185">Reference proteome</keyword>
<feature type="transmembrane region" description="Helical" evidence="17">
    <location>
        <begin position="58"/>
        <end position="79"/>
    </location>
</feature>
<dbReference type="OrthoDB" id="9768187at2"/>
<keyword evidence="5" id="KW-0133">Cell shape</keyword>
<evidence type="ECO:0000256" key="9">
    <source>
        <dbReference type="ARBA" id="ARBA00032370"/>
    </source>
</evidence>
<feature type="transmembrane region" description="Helical" evidence="17">
    <location>
        <begin position="25"/>
        <end position="46"/>
    </location>
</feature>
<evidence type="ECO:0000256" key="4">
    <source>
        <dbReference type="ARBA" id="ARBA00022692"/>
    </source>
</evidence>
<dbReference type="GO" id="GO:0005886">
    <property type="term" value="C:plasma membrane"/>
    <property type="evidence" value="ECO:0007669"/>
    <property type="project" value="TreeGrafter"/>
</dbReference>
<evidence type="ECO:0000256" key="15">
    <source>
        <dbReference type="ARBA" id="ARBA00049902"/>
    </source>
</evidence>
<dbReference type="RefSeq" id="WP_095042318.1">
    <property type="nucleotide sequence ID" value="NZ_LN890655.1"/>
</dbReference>
<comment type="catalytic activity">
    <reaction evidence="15">
        <text>[GlcNAc-(1-&gt;4)-Mur2Ac(oyl-L-Ala-gamma-D-Glu-L-Lys-D-Ala-D-Ala)](n)-di-trans,octa-cis-undecaprenyl diphosphate + beta-D-GlcNAc-(1-&gt;4)-Mur2Ac(oyl-L-Ala-gamma-D-Glu-L-Lys-D-Ala-D-Ala)-di-trans,octa-cis-undecaprenyl diphosphate = [GlcNAc-(1-&gt;4)-Mur2Ac(oyl-L-Ala-gamma-D-Glu-L-Lys-D-Ala-D-Ala)](n+1)-di-trans,octa-cis-undecaprenyl diphosphate + di-trans,octa-cis-undecaprenyl diphosphate + H(+)</text>
        <dbReference type="Rhea" id="RHEA:23708"/>
        <dbReference type="Rhea" id="RHEA-COMP:9602"/>
        <dbReference type="Rhea" id="RHEA-COMP:9603"/>
        <dbReference type="ChEBI" id="CHEBI:15378"/>
        <dbReference type="ChEBI" id="CHEBI:58405"/>
        <dbReference type="ChEBI" id="CHEBI:60033"/>
        <dbReference type="ChEBI" id="CHEBI:78435"/>
        <dbReference type="EC" id="2.4.99.28"/>
    </reaction>
</comment>
<evidence type="ECO:0000256" key="3">
    <source>
        <dbReference type="ARBA" id="ARBA00022679"/>
    </source>
</evidence>
<sequence length="395" mass="42514">MTTLNVVKRRTTSLLAGRNKYAVDYWLLLAAAALLVLGFLMVYSTTFDLGDRFQGNPVYYLTRQLVAMGLGILFILVFMQFDYHILRYLSVIIIVTAVALLFFLLIFGQVDEYGAVRTLAAGSYQPSELAKLATILYIAHWLDSKGDRIKKINYGLIPFSVIVGGMFALIVVQPALSAAILVGLIGFTLFFVAGADLKQVLVAGVLALAVVVVMMLTLPHAQQRWADFIATLRDPQQASYQVQQALGALANGGVWGLGLGKGDQKFGPLPLAHTDGVFAIVGEEMGLLGSVGVVLLMGFLAWRGFRVAARARDTYGFLLAVGVTVWIAYQALINVAVITAVMPFTGMPMPFLSYGGSSMLMTVIGVGVLLNVSRDAALGSRPARRQPTGGPQDKG</sequence>
<name>A0A160SYY4_9CHLR</name>
<dbReference type="PANTHER" id="PTHR30474:SF2">
    <property type="entry name" value="PEPTIDOGLYCAN GLYCOSYLTRANSFERASE FTSW-RELATED"/>
    <property type="match status" value="1"/>
</dbReference>
<reference evidence="18" key="1">
    <citation type="submission" date="2016-01" db="EMBL/GenBank/DDBJ databases">
        <authorList>
            <person name="Mcilroy J.S."/>
            <person name="Karst M S."/>
            <person name="Albertsen M."/>
        </authorList>
    </citation>
    <scope>NUCLEOTIDE SEQUENCE</scope>
    <source>
        <strain evidence="18">Cfx-K</strain>
    </source>
</reference>
<evidence type="ECO:0000256" key="12">
    <source>
        <dbReference type="ARBA" id="ARBA00041185"/>
    </source>
</evidence>